<dbReference type="PIRSF" id="PIRSF001771">
    <property type="entry name" value="Cyclin_A_B_D_E"/>
    <property type="match status" value="1"/>
</dbReference>
<evidence type="ECO:0000256" key="5">
    <source>
        <dbReference type="ARBA" id="ARBA00059307"/>
    </source>
</evidence>
<dbReference type="GO" id="GO:0051301">
    <property type="term" value="P:cell division"/>
    <property type="evidence" value="ECO:0007669"/>
    <property type="project" value="UniProtKB-KW"/>
</dbReference>
<dbReference type="InterPro" id="IPR036915">
    <property type="entry name" value="Cyclin-like_sf"/>
</dbReference>
<protein>
    <submittedName>
        <fullName evidence="11">Uncharacterized protein</fullName>
    </submittedName>
</protein>
<dbReference type="FunFam" id="1.10.472.10:FF:000032">
    <property type="entry name" value="G2/mitotic-specific cyclin-1"/>
    <property type="match status" value="1"/>
</dbReference>
<feature type="compositionally biased region" description="Basic and acidic residues" evidence="8">
    <location>
        <begin position="119"/>
        <end position="136"/>
    </location>
</feature>
<evidence type="ECO:0000259" key="10">
    <source>
        <dbReference type="SMART" id="SM01332"/>
    </source>
</evidence>
<dbReference type="Gene3D" id="1.10.472.10">
    <property type="entry name" value="Cyclin-like"/>
    <property type="match status" value="2"/>
</dbReference>
<name>A0A5J4ZGW6_9ASTE</name>
<gene>
    <name evidence="11" type="ORF">F0562_015399</name>
</gene>
<dbReference type="SMART" id="SM01332">
    <property type="entry name" value="Cyclin_C"/>
    <property type="match status" value="1"/>
</dbReference>
<evidence type="ECO:0000256" key="1">
    <source>
        <dbReference type="ARBA" id="ARBA00006955"/>
    </source>
</evidence>
<comment type="function">
    <text evidence="5">Essential for the control of the cell cycle at the G2/M (mitosis) transition. G2/M cyclins accumulate steadily during G2 and are abruptly destroyed at mitosis.</text>
</comment>
<keyword evidence="4" id="KW-0131">Cell cycle</keyword>
<proteinExistence type="inferred from homology"/>
<evidence type="ECO:0000256" key="4">
    <source>
        <dbReference type="ARBA" id="ARBA00023306"/>
    </source>
</evidence>
<dbReference type="InterPro" id="IPR046965">
    <property type="entry name" value="Cyclin_A/B-like"/>
</dbReference>
<dbReference type="SMART" id="SM00385">
    <property type="entry name" value="CYCLIN"/>
    <property type="match status" value="2"/>
</dbReference>
<dbReference type="Proteomes" id="UP000325577">
    <property type="component" value="Linkage Group LG7"/>
</dbReference>
<dbReference type="InterPro" id="IPR004367">
    <property type="entry name" value="Cyclin_C-dom"/>
</dbReference>
<keyword evidence="12" id="KW-1185">Reference proteome</keyword>
<evidence type="ECO:0000256" key="6">
    <source>
        <dbReference type="ARBA" id="ARBA00065123"/>
    </source>
</evidence>
<accession>A0A5J4ZGW6</accession>
<feature type="domain" description="Cyclin-like" evidence="9">
    <location>
        <begin position="219"/>
        <end position="303"/>
    </location>
</feature>
<dbReference type="GO" id="GO:0010332">
    <property type="term" value="P:response to gamma radiation"/>
    <property type="evidence" value="ECO:0007669"/>
    <property type="project" value="UniProtKB-ARBA"/>
</dbReference>
<dbReference type="CDD" id="cd20567">
    <property type="entry name" value="CYCLIN_AtCycB-like_rpt1"/>
    <property type="match status" value="1"/>
</dbReference>
<evidence type="ECO:0000313" key="11">
    <source>
        <dbReference type="EMBL" id="KAA8517913.1"/>
    </source>
</evidence>
<dbReference type="Pfam" id="PF00134">
    <property type="entry name" value="Cyclin_N"/>
    <property type="match status" value="1"/>
</dbReference>
<dbReference type="Pfam" id="PF02984">
    <property type="entry name" value="Cyclin_C"/>
    <property type="match status" value="1"/>
</dbReference>
<evidence type="ECO:0000256" key="3">
    <source>
        <dbReference type="ARBA" id="ARBA00023127"/>
    </source>
</evidence>
<evidence type="ECO:0000256" key="2">
    <source>
        <dbReference type="ARBA" id="ARBA00022618"/>
    </source>
</evidence>
<evidence type="ECO:0000256" key="8">
    <source>
        <dbReference type="SAM" id="MobiDB-lite"/>
    </source>
</evidence>
<dbReference type="CDD" id="cd20511">
    <property type="entry name" value="CYCLIN_AtCycB-like_rpt2"/>
    <property type="match status" value="1"/>
</dbReference>
<reference evidence="11 12" key="1">
    <citation type="submission" date="2019-09" db="EMBL/GenBank/DDBJ databases">
        <title>A chromosome-level genome assembly of the Chinese tupelo Nyssa sinensis.</title>
        <authorList>
            <person name="Yang X."/>
            <person name="Kang M."/>
            <person name="Yang Y."/>
            <person name="Xiong H."/>
            <person name="Wang M."/>
            <person name="Zhang Z."/>
            <person name="Wang Z."/>
            <person name="Wu H."/>
            <person name="Ma T."/>
            <person name="Liu J."/>
            <person name="Xi Z."/>
        </authorList>
    </citation>
    <scope>NUCLEOTIDE SEQUENCE [LARGE SCALE GENOMIC DNA]</scope>
    <source>
        <strain evidence="11">J267</strain>
        <tissue evidence="11">Leaf</tissue>
    </source>
</reference>
<dbReference type="EMBL" id="CM018050">
    <property type="protein sequence ID" value="KAA8517913.1"/>
    <property type="molecule type" value="Genomic_DNA"/>
</dbReference>
<evidence type="ECO:0000256" key="7">
    <source>
        <dbReference type="RuleBase" id="RU000383"/>
    </source>
</evidence>
<evidence type="ECO:0000259" key="9">
    <source>
        <dbReference type="SMART" id="SM00385"/>
    </source>
</evidence>
<evidence type="ECO:0000313" key="12">
    <source>
        <dbReference type="Proteomes" id="UP000325577"/>
    </source>
</evidence>
<dbReference type="GO" id="GO:0016538">
    <property type="term" value="F:cyclin-dependent protein serine/threonine kinase regulator activity"/>
    <property type="evidence" value="ECO:0007669"/>
    <property type="project" value="InterPro"/>
</dbReference>
<sequence>MASRPVIQQQNRGEAVAGVVKQNMAAEGRKPPCTRSFCAQLLANAQAAAAENNKKAVTVNVDGAIAVKKAEAQKAAQKKVTVKPKPEPVIEAPKAAQKKVTVKPKPETVIEISPDTEEEVKKEKPANWKKASEGPSRKKTQTLTSILTARSKAACGFTDKPKVQIVDIDAADVNNELAVVEYVEDIYKFYKLVENESRVHDYMDSQPEINERMRSILIDWLIEVHNKFELTPETLYLTINIVDRYLSLKNVLRRELQLVGISAMLMASKYEEIWAPEVNDFVCISDRAYTHEQVLIMEKRILGELEWNLTVPTPYVFLVRFIKASVPDQDMENMVYFLAELGMMNYATVMYCPSMVAASAVYAARCTLNKSPVWNETLKLHTGFSEPQLMDCAKLLVRFHSMAAESKLKVIHRKYSNPQRGAVALLPPAKSLLATS</sequence>
<dbReference type="InterPro" id="IPR039361">
    <property type="entry name" value="Cyclin"/>
</dbReference>
<dbReference type="PROSITE" id="PS00292">
    <property type="entry name" value="CYCLINS"/>
    <property type="match status" value="1"/>
</dbReference>
<dbReference type="OrthoDB" id="5590282at2759"/>
<dbReference type="InterPro" id="IPR006671">
    <property type="entry name" value="Cyclin_N"/>
</dbReference>
<dbReference type="SUPFAM" id="SSF47954">
    <property type="entry name" value="Cyclin-like"/>
    <property type="match status" value="2"/>
</dbReference>
<dbReference type="InterPro" id="IPR013763">
    <property type="entry name" value="Cyclin-like_dom"/>
</dbReference>
<feature type="domain" description="Cyclin C-terminal" evidence="10">
    <location>
        <begin position="312"/>
        <end position="429"/>
    </location>
</feature>
<dbReference type="GO" id="GO:0044772">
    <property type="term" value="P:mitotic cell cycle phase transition"/>
    <property type="evidence" value="ECO:0007669"/>
    <property type="project" value="InterPro"/>
</dbReference>
<comment type="subunit">
    <text evidence="6">Interacts with the CDC2 and CDK2 protein kinases to form a serine/threonine kinase holoenzyme complex. The cyclin subunit imparts substrate specificity to the complex.</text>
</comment>
<organism evidence="11 12">
    <name type="scientific">Nyssa sinensis</name>
    <dbReference type="NCBI Taxonomy" id="561372"/>
    <lineage>
        <taxon>Eukaryota</taxon>
        <taxon>Viridiplantae</taxon>
        <taxon>Streptophyta</taxon>
        <taxon>Embryophyta</taxon>
        <taxon>Tracheophyta</taxon>
        <taxon>Spermatophyta</taxon>
        <taxon>Magnoliopsida</taxon>
        <taxon>eudicotyledons</taxon>
        <taxon>Gunneridae</taxon>
        <taxon>Pentapetalae</taxon>
        <taxon>asterids</taxon>
        <taxon>Cornales</taxon>
        <taxon>Nyssaceae</taxon>
        <taxon>Nyssa</taxon>
    </lineage>
</organism>
<dbReference type="AlphaFoldDB" id="A0A5J4ZGW6"/>
<comment type="similarity">
    <text evidence="1">Belongs to the cyclin family. Cyclin AB subfamily.</text>
</comment>
<keyword evidence="3 7" id="KW-0195">Cyclin</keyword>
<dbReference type="InterPro" id="IPR048258">
    <property type="entry name" value="Cyclins_cyclin-box"/>
</dbReference>
<keyword evidence="2" id="KW-0132">Cell division</keyword>
<dbReference type="PANTHER" id="PTHR10177">
    <property type="entry name" value="CYCLINS"/>
    <property type="match status" value="1"/>
</dbReference>
<feature type="region of interest" description="Disordered" evidence="8">
    <location>
        <begin position="113"/>
        <end position="139"/>
    </location>
</feature>
<feature type="domain" description="Cyclin-like" evidence="9">
    <location>
        <begin position="316"/>
        <end position="398"/>
    </location>
</feature>